<dbReference type="EMBL" id="WWBZ02000016">
    <property type="protein sequence ID" value="KAF4309864.1"/>
    <property type="molecule type" value="Genomic_DNA"/>
</dbReference>
<protein>
    <recommendedName>
        <fullName evidence="1">gamma-glutamylcyclotransferase</fullName>
        <ecNumber evidence="1">4.3.2.9</ecNumber>
    </recommendedName>
</protein>
<comment type="caution">
    <text evidence="6">The sequence shown here is derived from an EMBL/GenBank/DDBJ whole genome shotgun (WGS) entry which is preliminary data.</text>
</comment>
<evidence type="ECO:0000256" key="3">
    <source>
        <dbReference type="PIRSR" id="PIRSR617939-1"/>
    </source>
</evidence>
<dbReference type="EC" id="4.3.2.9" evidence="1"/>
<dbReference type="PANTHER" id="PTHR12935">
    <property type="entry name" value="GAMMA-GLUTAMYLCYCLOTRANSFERASE"/>
    <property type="match status" value="1"/>
</dbReference>
<feature type="region of interest" description="Disordered" evidence="5">
    <location>
        <begin position="340"/>
        <end position="365"/>
    </location>
</feature>
<feature type="active site" description="Proton acceptor" evidence="3">
    <location>
        <position position="177"/>
    </location>
</feature>
<dbReference type="OrthoDB" id="2017317at2759"/>
<dbReference type="PANTHER" id="PTHR12935:SF0">
    <property type="entry name" value="GAMMA-GLUTAMYLCYCLOTRANSFERASE"/>
    <property type="match status" value="1"/>
</dbReference>
<reference evidence="6" key="1">
    <citation type="submission" date="2020-04" db="EMBL/GenBank/DDBJ databases">
        <title>Genome Assembly and Annotation of Botryosphaeria dothidea sdau 11-99, a Latent Pathogen of Apple Fruit Ring Rot in China.</title>
        <authorList>
            <person name="Yu C."/>
            <person name="Diao Y."/>
            <person name="Lu Q."/>
            <person name="Zhao J."/>
            <person name="Cui S."/>
            <person name="Peng C."/>
            <person name="He B."/>
            <person name="Liu H."/>
        </authorList>
    </citation>
    <scope>NUCLEOTIDE SEQUENCE [LARGE SCALE GENOMIC DNA]</scope>
    <source>
        <strain evidence="6">Sdau11-99</strain>
    </source>
</reference>
<evidence type="ECO:0000256" key="2">
    <source>
        <dbReference type="ARBA" id="ARBA00023239"/>
    </source>
</evidence>
<organism evidence="6 7">
    <name type="scientific">Botryosphaeria dothidea</name>
    <dbReference type="NCBI Taxonomy" id="55169"/>
    <lineage>
        <taxon>Eukaryota</taxon>
        <taxon>Fungi</taxon>
        <taxon>Dikarya</taxon>
        <taxon>Ascomycota</taxon>
        <taxon>Pezizomycotina</taxon>
        <taxon>Dothideomycetes</taxon>
        <taxon>Dothideomycetes incertae sedis</taxon>
        <taxon>Botryosphaeriales</taxon>
        <taxon>Botryosphaeriaceae</taxon>
        <taxon>Botryosphaeria</taxon>
    </lineage>
</organism>
<gene>
    <name evidence="6" type="ORF">GTA08_BOTSDO03007</name>
</gene>
<evidence type="ECO:0000256" key="1">
    <source>
        <dbReference type="ARBA" id="ARBA00012346"/>
    </source>
</evidence>
<dbReference type="GO" id="GO:0003839">
    <property type="term" value="F:gamma-glutamylcyclotransferase activity"/>
    <property type="evidence" value="ECO:0007669"/>
    <property type="project" value="UniProtKB-EC"/>
</dbReference>
<keyword evidence="7" id="KW-1185">Reference proteome</keyword>
<evidence type="ECO:0000256" key="5">
    <source>
        <dbReference type="SAM" id="MobiDB-lite"/>
    </source>
</evidence>
<sequence length="365" mass="40815">MPAENLNRSGPTNCSLRTTLSTLFSRRAGPTTSFSPSLPPPSDKRIEESLRETLADRSLDKSAASESEETVLYLAYGSNLCYETFQGRRGIKPLAQINVVVPSLRLTFDLPGVPYTEPCFSNSSLRNPAQADDSTSSEKEPLLLNTADYHKDRWRKGLVGVVYEVTLADYRHIIATEGGGSGYKDVLVDCYPLSDKDTVPENPTVQPFKAHTLFAPIHGGNLPHRPDPSYAQPSARYLKLITDGAEEHSLPRDYKEYLYSIRPFTITTRRQRLGQIIFSTVWLPLFLVMISLHEALQDESGKSPGWLSALTNAVFRAAWACYDAFFKPLFGDGERTVEEDDEEMQRTQCSRQQTTCENFGAKEKA</sequence>
<feature type="binding site" evidence="4">
    <location>
        <begin position="73"/>
        <end position="78"/>
    </location>
    <ligand>
        <name>substrate</name>
    </ligand>
</feature>
<feature type="binding site" evidence="4">
    <location>
        <position position="237"/>
    </location>
    <ligand>
        <name>substrate</name>
    </ligand>
</feature>
<name>A0A8H4N3Q8_9PEZI</name>
<evidence type="ECO:0000313" key="7">
    <source>
        <dbReference type="Proteomes" id="UP000572817"/>
    </source>
</evidence>
<dbReference type="Proteomes" id="UP000572817">
    <property type="component" value="Unassembled WGS sequence"/>
</dbReference>
<dbReference type="InterPro" id="IPR017939">
    <property type="entry name" value="G-Glutamylcylcotransferase"/>
</dbReference>
<accession>A0A8H4N3Q8</accession>
<dbReference type="AlphaFoldDB" id="A0A8H4N3Q8"/>
<evidence type="ECO:0000256" key="4">
    <source>
        <dbReference type="PIRSR" id="PIRSR617939-2"/>
    </source>
</evidence>
<dbReference type="Gene3D" id="3.10.490.10">
    <property type="entry name" value="Gamma-glutamyl cyclotransferase-like"/>
    <property type="match status" value="1"/>
</dbReference>
<keyword evidence="2" id="KW-0456">Lyase</keyword>
<evidence type="ECO:0000313" key="6">
    <source>
        <dbReference type="EMBL" id="KAF4309864.1"/>
    </source>
</evidence>
<proteinExistence type="predicted"/>
<feature type="compositionally biased region" description="Low complexity" evidence="5">
    <location>
        <begin position="346"/>
        <end position="356"/>
    </location>
</feature>